<accession>A0A443SPP1</accession>
<dbReference type="VEuPathDB" id="VectorBase:LDEU002541"/>
<organism evidence="2 3">
    <name type="scientific">Leptotrombidium deliense</name>
    <dbReference type="NCBI Taxonomy" id="299467"/>
    <lineage>
        <taxon>Eukaryota</taxon>
        <taxon>Metazoa</taxon>
        <taxon>Ecdysozoa</taxon>
        <taxon>Arthropoda</taxon>
        <taxon>Chelicerata</taxon>
        <taxon>Arachnida</taxon>
        <taxon>Acari</taxon>
        <taxon>Acariformes</taxon>
        <taxon>Trombidiformes</taxon>
        <taxon>Prostigmata</taxon>
        <taxon>Anystina</taxon>
        <taxon>Parasitengona</taxon>
        <taxon>Trombiculoidea</taxon>
        <taxon>Trombiculidae</taxon>
        <taxon>Leptotrombidium</taxon>
    </lineage>
</organism>
<dbReference type="InterPro" id="IPR036985">
    <property type="entry name" value="Transglutaminase-like_sf"/>
</dbReference>
<evidence type="ECO:0000313" key="2">
    <source>
        <dbReference type="EMBL" id="RWS29498.1"/>
    </source>
</evidence>
<gene>
    <name evidence="2" type="ORF">B4U80_11324</name>
</gene>
<dbReference type="PANTHER" id="PTHR11590:SF40">
    <property type="entry name" value="HEMOCYTE PROTEIN-GLUTAMINE GAMMA-GLUTAMYLTRANSFERASE-LIKE PROTEIN"/>
    <property type="match status" value="1"/>
</dbReference>
<dbReference type="Pfam" id="PF00927">
    <property type="entry name" value="Transglut_C"/>
    <property type="match status" value="1"/>
</dbReference>
<dbReference type="InterPro" id="IPR050779">
    <property type="entry name" value="Transglutaminase"/>
</dbReference>
<dbReference type="SUPFAM" id="SSF54001">
    <property type="entry name" value="Cysteine proteinases"/>
    <property type="match status" value="1"/>
</dbReference>
<dbReference type="InterPro" id="IPR008958">
    <property type="entry name" value="Transglutaminase_C"/>
</dbReference>
<keyword evidence="3" id="KW-1185">Reference proteome</keyword>
<dbReference type="InterPro" id="IPR013783">
    <property type="entry name" value="Ig-like_fold"/>
</dbReference>
<sequence length="362" mass="40966">MSRTDLPNGYDGWQVVDATPQELSEGYFRTGPAPVAAMKEGRVDMFYDSPFVYAEVNADLVDFYKDPTTGEMLKAKPITNYVGSLVITKRIGLYYNDIMHPYNDEDITNNYKFPEGSYNERYSFYNGSKLLGIDVPTPDKWFTRSVQPKVDIAVVSETDNETLIGEPFAVKYDITNNAQIEHTVEVFLNVTSTYYTARHGKPITLVKKTMKIPAKESKMFSYTVKPEDYLPKLLELSLLKITTFFKISLSDTILHDVRSFHITNPPLDLSVNGHIAVEVPFQLQVNFANPLQIKLSDCKLTFEGKSYGPLSVKIEDIESNAELNYAQTIKLDRPGTENFLVNLHCDQLSNILGKIDVNVAYD</sequence>
<proteinExistence type="predicted"/>
<dbReference type="AlphaFoldDB" id="A0A443SPP1"/>
<dbReference type="Gene3D" id="2.60.40.10">
    <property type="entry name" value="Immunoglobulins"/>
    <property type="match status" value="2"/>
</dbReference>
<comment type="caution">
    <text evidence="2">The sequence shown here is derived from an EMBL/GenBank/DDBJ whole genome shotgun (WGS) entry which is preliminary data.</text>
</comment>
<evidence type="ECO:0000259" key="1">
    <source>
        <dbReference type="Pfam" id="PF00927"/>
    </source>
</evidence>
<dbReference type="InterPro" id="IPR036238">
    <property type="entry name" value="Transglutaminase_C_sf"/>
</dbReference>
<dbReference type="GO" id="GO:0003810">
    <property type="term" value="F:protein-glutamine gamma-glutamyltransferase activity"/>
    <property type="evidence" value="ECO:0007669"/>
    <property type="project" value="InterPro"/>
</dbReference>
<feature type="domain" description="Transglutaminase C-terminal" evidence="1">
    <location>
        <begin position="267"/>
        <end position="359"/>
    </location>
</feature>
<name>A0A443SPP1_9ACAR</name>
<dbReference type="OrthoDB" id="437511at2759"/>
<dbReference type="Proteomes" id="UP000288716">
    <property type="component" value="Unassembled WGS sequence"/>
</dbReference>
<dbReference type="PANTHER" id="PTHR11590">
    <property type="entry name" value="PROTEIN-GLUTAMINE GAMMA-GLUTAMYLTRANSFERASE"/>
    <property type="match status" value="1"/>
</dbReference>
<dbReference type="SUPFAM" id="SSF49309">
    <property type="entry name" value="Transglutaminase, two C-terminal domains"/>
    <property type="match status" value="2"/>
</dbReference>
<dbReference type="Gene3D" id="3.90.260.10">
    <property type="entry name" value="Transglutaminase-like"/>
    <property type="match status" value="1"/>
</dbReference>
<keyword evidence="2" id="KW-0808">Transferase</keyword>
<evidence type="ECO:0000313" key="3">
    <source>
        <dbReference type="Proteomes" id="UP000288716"/>
    </source>
</evidence>
<dbReference type="EMBL" id="NCKV01000887">
    <property type="protein sequence ID" value="RWS29498.1"/>
    <property type="molecule type" value="Genomic_DNA"/>
</dbReference>
<dbReference type="InterPro" id="IPR038765">
    <property type="entry name" value="Papain-like_cys_pep_sf"/>
</dbReference>
<dbReference type="STRING" id="299467.A0A443SPP1"/>
<protein>
    <submittedName>
        <fullName evidence="2">Hemocyte protein-glutamine gamma-glutamyltransferase-like protein</fullName>
    </submittedName>
</protein>
<reference evidence="2 3" key="1">
    <citation type="journal article" date="2018" name="Gigascience">
        <title>Genomes of trombidid mites reveal novel predicted allergens and laterally-transferred genes associated with secondary metabolism.</title>
        <authorList>
            <person name="Dong X."/>
            <person name="Chaisiri K."/>
            <person name="Xia D."/>
            <person name="Armstrong S.D."/>
            <person name="Fang Y."/>
            <person name="Donnelly M.J."/>
            <person name="Kadowaki T."/>
            <person name="McGarry J.W."/>
            <person name="Darby A.C."/>
            <person name="Makepeace B.L."/>
        </authorList>
    </citation>
    <scope>NUCLEOTIDE SEQUENCE [LARGE SCALE GENOMIC DNA]</scope>
    <source>
        <strain evidence="2">UoL-UT</strain>
    </source>
</reference>